<feature type="compositionally biased region" description="Basic residues" evidence="1">
    <location>
        <begin position="11"/>
        <end position="32"/>
    </location>
</feature>
<dbReference type="Proteomes" id="UP000053864">
    <property type="component" value="Unassembled WGS sequence"/>
</dbReference>
<dbReference type="AlphaFoldDB" id="W2HSU9"/>
<name>W2HSU9_PHYNI</name>
<proteinExistence type="predicted"/>
<evidence type="ECO:0000256" key="1">
    <source>
        <dbReference type="SAM" id="MobiDB-lite"/>
    </source>
</evidence>
<dbReference type="EMBL" id="KI676995">
    <property type="protein sequence ID" value="ETL24213.1"/>
    <property type="molecule type" value="Genomic_DNA"/>
</dbReference>
<organism evidence="2">
    <name type="scientific">Phytophthora nicotianae</name>
    <name type="common">Potato buckeye rot agent</name>
    <name type="synonym">Phytophthora parasitica</name>
    <dbReference type="NCBI Taxonomy" id="4792"/>
    <lineage>
        <taxon>Eukaryota</taxon>
        <taxon>Sar</taxon>
        <taxon>Stramenopiles</taxon>
        <taxon>Oomycota</taxon>
        <taxon>Peronosporomycetes</taxon>
        <taxon>Peronosporales</taxon>
        <taxon>Peronosporaceae</taxon>
        <taxon>Phytophthora</taxon>
    </lineage>
</organism>
<gene>
    <name evidence="2" type="ORF">L916_21774</name>
</gene>
<feature type="region of interest" description="Disordered" evidence="1">
    <location>
        <begin position="1"/>
        <end position="32"/>
    </location>
</feature>
<accession>W2HSU9</accession>
<evidence type="ECO:0000313" key="2">
    <source>
        <dbReference type="EMBL" id="ETL24213.1"/>
    </source>
</evidence>
<sequence>MGLMKLNPGYRCRRGKRKSRPNRKKARREKKK</sequence>
<protein>
    <submittedName>
        <fullName evidence="2">Uncharacterized protein</fullName>
    </submittedName>
</protein>
<reference evidence="2" key="1">
    <citation type="submission" date="2013-11" db="EMBL/GenBank/DDBJ databases">
        <title>The Genome Sequence of Phytophthora parasitica CJ05E6.</title>
        <authorList>
            <consortium name="The Broad Institute Genomics Platform"/>
            <person name="Russ C."/>
            <person name="Tyler B."/>
            <person name="Panabieres F."/>
            <person name="Shan W."/>
            <person name="Tripathy S."/>
            <person name="Grunwald N."/>
            <person name="Machado M."/>
            <person name="Johnson C.S."/>
            <person name="Arredondo F."/>
            <person name="Hong C."/>
            <person name="Coffey M."/>
            <person name="Young S.K."/>
            <person name="Zeng Q."/>
            <person name="Gargeya S."/>
            <person name="Fitzgerald M."/>
            <person name="Abouelleil A."/>
            <person name="Alvarado L."/>
            <person name="Chapman S.B."/>
            <person name="Gainer-Dewar J."/>
            <person name="Goldberg J."/>
            <person name="Griggs A."/>
            <person name="Gujja S."/>
            <person name="Hansen M."/>
            <person name="Howarth C."/>
            <person name="Imamovic A."/>
            <person name="Ireland A."/>
            <person name="Larimer J."/>
            <person name="McCowan C."/>
            <person name="Murphy C."/>
            <person name="Pearson M."/>
            <person name="Poon T.W."/>
            <person name="Priest M."/>
            <person name="Roberts A."/>
            <person name="Saif S."/>
            <person name="Shea T."/>
            <person name="Sykes S."/>
            <person name="Wortman J."/>
            <person name="Nusbaum C."/>
            <person name="Birren B."/>
        </authorList>
    </citation>
    <scope>NUCLEOTIDE SEQUENCE [LARGE SCALE GENOMIC DNA]</scope>
    <source>
        <strain evidence="2">CJ05E6</strain>
    </source>
</reference>